<dbReference type="InterPro" id="IPR001497">
    <property type="entry name" value="MethylDNA_cys_MeTrfase_AS"/>
</dbReference>
<keyword evidence="15" id="KW-1185">Reference proteome</keyword>
<protein>
    <recommendedName>
        <fullName evidence="4">Methylated-DNA--protein-cysteine methyltransferase</fullName>
        <ecNumber evidence="3">2.1.1.63</ecNumber>
    </recommendedName>
    <alternativeName>
        <fullName evidence="9">6-O-methylguanine-DNA methyltransferase</fullName>
    </alternativeName>
    <alternativeName>
        <fullName evidence="10">O-6-methylguanine-DNA-alkyltransferase</fullName>
    </alternativeName>
</protein>
<feature type="region of interest" description="Disordered" evidence="12">
    <location>
        <begin position="18"/>
        <end position="39"/>
    </location>
</feature>
<comment type="similarity">
    <text evidence="2">Belongs to the MGMT family.</text>
</comment>
<dbReference type="SUPFAM" id="SSF46767">
    <property type="entry name" value="Methylated DNA-protein cysteine methyltransferase, C-terminal domain"/>
    <property type="match status" value="1"/>
</dbReference>
<dbReference type="GO" id="GO:0006281">
    <property type="term" value="P:DNA repair"/>
    <property type="evidence" value="ECO:0007669"/>
    <property type="project" value="UniProtKB-KW"/>
</dbReference>
<dbReference type="AlphaFoldDB" id="A0A4Y9YH55"/>
<dbReference type="EC" id="2.1.1.63" evidence="3"/>
<feature type="domain" description="Methylated-DNA-[protein]-cysteine S-methyltransferase DNA binding" evidence="13">
    <location>
        <begin position="86"/>
        <end position="150"/>
    </location>
</feature>
<evidence type="ECO:0000256" key="2">
    <source>
        <dbReference type="ARBA" id="ARBA00008711"/>
    </source>
</evidence>
<dbReference type="NCBIfam" id="TIGR00589">
    <property type="entry name" value="ogt"/>
    <property type="match status" value="1"/>
</dbReference>
<evidence type="ECO:0000313" key="14">
    <source>
        <dbReference type="EMBL" id="TFY61452.1"/>
    </source>
</evidence>
<dbReference type="Pfam" id="PF01035">
    <property type="entry name" value="DNA_binding_1"/>
    <property type="match status" value="1"/>
</dbReference>
<keyword evidence="5" id="KW-0489">Methyltransferase</keyword>
<evidence type="ECO:0000256" key="10">
    <source>
        <dbReference type="ARBA" id="ARBA00031621"/>
    </source>
</evidence>
<evidence type="ECO:0000256" key="6">
    <source>
        <dbReference type="ARBA" id="ARBA00022679"/>
    </source>
</evidence>
<accession>A0A4Y9YH55</accession>
<keyword evidence="6" id="KW-0808">Transferase</keyword>
<dbReference type="InterPro" id="IPR036217">
    <property type="entry name" value="MethylDNA_cys_MeTrfase_DNAb"/>
</dbReference>
<keyword evidence="7" id="KW-0227">DNA damage</keyword>
<dbReference type="STRING" id="205917.A0A4Y9YH55"/>
<comment type="catalytic activity">
    <reaction evidence="1">
        <text>a 4-O-methyl-thymidine in DNA + L-cysteinyl-[protein] = a thymidine in DNA + S-methyl-L-cysteinyl-[protein]</text>
        <dbReference type="Rhea" id="RHEA:53428"/>
        <dbReference type="Rhea" id="RHEA-COMP:10131"/>
        <dbReference type="Rhea" id="RHEA-COMP:10132"/>
        <dbReference type="Rhea" id="RHEA-COMP:13555"/>
        <dbReference type="Rhea" id="RHEA-COMP:13556"/>
        <dbReference type="ChEBI" id="CHEBI:29950"/>
        <dbReference type="ChEBI" id="CHEBI:82612"/>
        <dbReference type="ChEBI" id="CHEBI:137386"/>
        <dbReference type="ChEBI" id="CHEBI:137387"/>
        <dbReference type="EC" id="2.1.1.63"/>
    </reaction>
</comment>
<dbReference type="Gene3D" id="1.10.10.10">
    <property type="entry name" value="Winged helix-like DNA-binding domain superfamily/Winged helix DNA-binding domain"/>
    <property type="match status" value="1"/>
</dbReference>
<dbReference type="PANTHER" id="PTHR10815:SF13">
    <property type="entry name" value="METHYLATED-DNA--PROTEIN-CYSTEINE METHYLTRANSFERASE"/>
    <property type="match status" value="1"/>
</dbReference>
<dbReference type="OrthoDB" id="1907495at2759"/>
<dbReference type="GO" id="GO:0032259">
    <property type="term" value="P:methylation"/>
    <property type="evidence" value="ECO:0007669"/>
    <property type="project" value="UniProtKB-KW"/>
</dbReference>
<organism evidence="14 15">
    <name type="scientific">Dentipellis fragilis</name>
    <dbReference type="NCBI Taxonomy" id="205917"/>
    <lineage>
        <taxon>Eukaryota</taxon>
        <taxon>Fungi</taxon>
        <taxon>Dikarya</taxon>
        <taxon>Basidiomycota</taxon>
        <taxon>Agaricomycotina</taxon>
        <taxon>Agaricomycetes</taxon>
        <taxon>Russulales</taxon>
        <taxon>Hericiaceae</taxon>
        <taxon>Dentipellis</taxon>
    </lineage>
</organism>
<dbReference type="InterPro" id="IPR036388">
    <property type="entry name" value="WH-like_DNA-bd_sf"/>
</dbReference>
<evidence type="ECO:0000256" key="3">
    <source>
        <dbReference type="ARBA" id="ARBA00011918"/>
    </source>
</evidence>
<dbReference type="EMBL" id="SEOQ01000509">
    <property type="protein sequence ID" value="TFY61452.1"/>
    <property type="molecule type" value="Genomic_DNA"/>
</dbReference>
<evidence type="ECO:0000256" key="11">
    <source>
        <dbReference type="ARBA" id="ARBA00049348"/>
    </source>
</evidence>
<sequence length="224" mass="24758">MPAVRDVQLNLSSFRYQGPGAESKLPTRQKSASLDSGLDSLEDDEEKNLVEEFQDFAKCDIDYPLTPAARAAYRTDAGKRVPPHHWDVYDLVRRIPARKVSTYKDVCIALGTGSARSVGGALRNNPFAPFVPCHRVVAADMGVGGFRGEWKGVSKEKSTASPGAEKIQVERNWHEKYKGTGLGNVQKEKVKMLMLEGVAFDEKMRVKGGEDIVWRAAMFEPDSA</sequence>
<dbReference type="PROSITE" id="PS00374">
    <property type="entry name" value="MGMT"/>
    <property type="match status" value="1"/>
</dbReference>
<evidence type="ECO:0000256" key="8">
    <source>
        <dbReference type="ARBA" id="ARBA00023204"/>
    </source>
</evidence>
<evidence type="ECO:0000256" key="9">
    <source>
        <dbReference type="ARBA" id="ARBA00030795"/>
    </source>
</evidence>
<evidence type="ECO:0000256" key="12">
    <source>
        <dbReference type="SAM" id="MobiDB-lite"/>
    </source>
</evidence>
<gene>
    <name evidence="14" type="ORF">EVG20_g7050</name>
</gene>
<dbReference type="InterPro" id="IPR014048">
    <property type="entry name" value="MethylDNA_cys_MeTrfase_DNA-bd"/>
</dbReference>
<evidence type="ECO:0000256" key="4">
    <source>
        <dbReference type="ARBA" id="ARBA00015377"/>
    </source>
</evidence>
<dbReference type="CDD" id="cd06445">
    <property type="entry name" value="ATase"/>
    <property type="match status" value="1"/>
</dbReference>
<evidence type="ECO:0000313" key="15">
    <source>
        <dbReference type="Proteomes" id="UP000298327"/>
    </source>
</evidence>
<comment type="caution">
    <text evidence="14">The sequence shown here is derived from an EMBL/GenBank/DDBJ whole genome shotgun (WGS) entry which is preliminary data.</text>
</comment>
<comment type="catalytic activity">
    <reaction evidence="11">
        <text>a 6-O-methyl-2'-deoxyguanosine in DNA + L-cysteinyl-[protein] = S-methyl-L-cysteinyl-[protein] + a 2'-deoxyguanosine in DNA</text>
        <dbReference type="Rhea" id="RHEA:24000"/>
        <dbReference type="Rhea" id="RHEA-COMP:10131"/>
        <dbReference type="Rhea" id="RHEA-COMP:10132"/>
        <dbReference type="Rhea" id="RHEA-COMP:11367"/>
        <dbReference type="Rhea" id="RHEA-COMP:11368"/>
        <dbReference type="ChEBI" id="CHEBI:29950"/>
        <dbReference type="ChEBI" id="CHEBI:82612"/>
        <dbReference type="ChEBI" id="CHEBI:85445"/>
        <dbReference type="ChEBI" id="CHEBI:85448"/>
        <dbReference type="EC" id="2.1.1.63"/>
    </reaction>
</comment>
<evidence type="ECO:0000259" key="13">
    <source>
        <dbReference type="Pfam" id="PF01035"/>
    </source>
</evidence>
<dbReference type="PANTHER" id="PTHR10815">
    <property type="entry name" value="METHYLATED-DNA--PROTEIN-CYSTEINE METHYLTRANSFERASE"/>
    <property type="match status" value="1"/>
</dbReference>
<evidence type="ECO:0000256" key="5">
    <source>
        <dbReference type="ARBA" id="ARBA00022603"/>
    </source>
</evidence>
<keyword evidence="8" id="KW-0234">DNA repair</keyword>
<evidence type="ECO:0000256" key="7">
    <source>
        <dbReference type="ARBA" id="ARBA00022763"/>
    </source>
</evidence>
<name>A0A4Y9YH55_9AGAM</name>
<dbReference type="Proteomes" id="UP000298327">
    <property type="component" value="Unassembled WGS sequence"/>
</dbReference>
<reference evidence="14 15" key="1">
    <citation type="submission" date="2019-02" db="EMBL/GenBank/DDBJ databases">
        <title>Genome sequencing of the rare red list fungi Dentipellis fragilis.</title>
        <authorList>
            <person name="Buettner E."/>
            <person name="Kellner H."/>
        </authorList>
    </citation>
    <scope>NUCLEOTIDE SEQUENCE [LARGE SCALE GENOMIC DNA]</scope>
    <source>
        <strain evidence="14 15">DSM 105465</strain>
    </source>
</reference>
<proteinExistence type="inferred from homology"/>
<evidence type="ECO:0000256" key="1">
    <source>
        <dbReference type="ARBA" id="ARBA00001286"/>
    </source>
</evidence>
<dbReference type="GO" id="GO:0003908">
    <property type="term" value="F:methylated-DNA-[protein]-cysteine S-methyltransferase activity"/>
    <property type="evidence" value="ECO:0007669"/>
    <property type="project" value="UniProtKB-EC"/>
</dbReference>